<accession>A0A021VSE2</accession>
<dbReference type="RefSeq" id="WP_034224406.1">
    <property type="nucleotide sequence ID" value="NZ_AXCW01000050.1"/>
</dbReference>
<keyword evidence="2" id="KW-1185">Reference proteome</keyword>
<gene>
    <name evidence="1" type="ORF">N866_15890</name>
</gene>
<comment type="caution">
    <text evidence="1">The sequence shown here is derived from an EMBL/GenBank/DDBJ whole genome shotgun (WGS) entry which is preliminary data.</text>
</comment>
<dbReference type="AlphaFoldDB" id="A0A021VSE2"/>
<dbReference type="EMBL" id="AXCW01000050">
    <property type="protein sequence ID" value="EYR64081.1"/>
    <property type="molecule type" value="Genomic_DNA"/>
</dbReference>
<protein>
    <submittedName>
        <fullName evidence="1">Uncharacterized protein</fullName>
    </submittedName>
</protein>
<organism evidence="1 2">
    <name type="scientific">Actinotalea ferrariae CF5-4</name>
    <dbReference type="NCBI Taxonomy" id="948458"/>
    <lineage>
        <taxon>Bacteria</taxon>
        <taxon>Bacillati</taxon>
        <taxon>Actinomycetota</taxon>
        <taxon>Actinomycetes</taxon>
        <taxon>Micrococcales</taxon>
        <taxon>Cellulomonadaceae</taxon>
        <taxon>Actinotalea</taxon>
    </lineage>
</organism>
<dbReference type="Proteomes" id="UP000019753">
    <property type="component" value="Unassembled WGS sequence"/>
</dbReference>
<evidence type="ECO:0000313" key="1">
    <source>
        <dbReference type="EMBL" id="EYR64081.1"/>
    </source>
</evidence>
<sequence>MAHSTRKDPPETPVGPGIADLVAQGERLRAQLRDTATGHPHVADDLAGLADELDDILFRLAGLATRRPLP</sequence>
<reference evidence="1 2" key="1">
    <citation type="submission" date="2014-01" db="EMBL/GenBank/DDBJ databases">
        <title>Actinotalea ferrariae CF5-4.</title>
        <authorList>
            <person name="Chen F."/>
            <person name="Li Y."/>
            <person name="Wang G."/>
        </authorList>
    </citation>
    <scope>NUCLEOTIDE SEQUENCE [LARGE SCALE GENOMIC DNA]</scope>
    <source>
        <strain evidence="1 2">CF5-4</strain>
    </source>
</reference>
<name>A0A021VSE2_9CELL</name>
<evidence type="ECO:0000313" key="2">
    <source>
        <dbReference type="Proteomes" id="UP000019753"/>
    </source>
</evidence>
<proteinExistence type="predicted"/>